<gene>
    <name evidence="1" type="ORF">BRAPAZ1V2_A09P35580.2</name>
</gene>
<sequence>GVRQHTRDIRGCLWLSVSTHRTTFVGVCQHTQDVRYTYQHVGPWT</sequence>
<name>A0A8D9CST2_BRACM</name>
<evidence type="ECO:0000313" key="1">
    <source>
        <dbReference type="EMBL" id="CAG7863091.1"/>
    </source>
</evidence>
<protein>
    <submittedName>
        <fullName evidence="1">Uncharacterized protein</fullName>
    </submittedName>
</protein>
<organism evidence="1 2">
    <name type="scientific">Brassica campestris</name>
    <name type="common">Field mustard</name>
    <dbReference type="NCBI Taxonomy" id="3711"/>
    <lineage>
        <taxon>Eukaryota</taxon>
        <taxon>Viridiplantae</taxon>
        <taxon>Streptophyta</taxon>
        <taxon>Embryophyta</taxon>
        <taxon>Tracheophyta</taxon>
        <taxon>Spermatophyta</taxon>
        <taxon>Magnoliopsida</taxon>
        <taxon>eudicotyledons</taxon>
        <taxon>Gunneridae</taxon>
        <taxon>Pentapetalae</taxon>
        <taxon>rosids</taxon>
        <taxon>malvids</taxon>
        <taxon>Brassicales</taxon>
        <taxon>Brassicaceae</taxon>
        <taxon>Brassiceae</taxon>
        <taxon>Brassica</taxon>
    </lineage>
</organism>
<accession>A0A8D9CST2</accession>
<reference evidence="1 2" key="1">
    <citation type="submission" date="2021-07" db="EMBL/GenBank/DDBJ databases">
        <authorList>
            <consortium name="Genoscope - CEA"/>
            <person name="William W."/>
        </authorList>
    </citation>
    <scope>NUCLEOTIDE SEQUENCE [LARGE SCALE GENOMIC DNA]</scope>
</reference>
<dbReference type="AlphaFoldDB" id="A0A8D9CST2"/>
<proteinExistence type="predicted"/>
<feature type="non-terminal residue" evidence="1">
    <location>
        <position position="1"/>
    </location>
</feature>
<dbReference type="EMBL" id="LS974625">
    <property type="protein sequence ID" value="CAG7863091.1"/>
    <property type="molecule type" value="Genomic_DNA"/>
</dbReference>
<dbReference type="Gramene" id="A09p35580.2_BraZ1">
    <property type="protein sequence ID" value="A09p35580.2_BraZ1.CDS"/>
    <property type="gene ID" value="A09g35580.2_BraZ1"/>
</dbReference>
<dbReference type="Proteomes" id="UP000694005">
    <property type="component" value="Chromosome A09"/>
</dbReference>
<evidence type="ECO:0000313" key="2">
    <source>
        <dbReference type="Proteomes" id="UP000694005"/>
    </source>
</evidence>